<accession>A0A918QAI9</accession>
<gene>
    <name evidence="3" type="ORF">GCM10010365_70030</name>
</gene>
<reference evidence="3" key="1">
    <citation type="journal article" date="2014" name="Int. J. Syst. Evol. Microbiol.">
        <title>Complete genome sequence of Corynebacterium casei LMG S-19264T (=DSM 44701T), isolated from a smear-ripened cheese.</title>
        <authorList>
            <consortium name="US DOE Joint Genome Institute (JGI-PGF)"/>
            <person name="Walter F."/>
            <person name="Albersmeier A."/>
            <person name="Kalinowski J."/>
            <person name="Ruckert C."/>
        </authorList>
    </citation>
    <scope>NUCLEOTIDE SEQUENCE</scope>
    <source>
        <strain evidence="3">JCM 4815</strain>
    </source>
</reference>
<dbReference type="AlphaFoldDB" id="A0A918QAI9"/>
<keyword evidence="2" id="KW-0812">Transmembrane</keyword>
<organism evidence="3 4">
    <name type="scientific">Streptomyces poonensis</name>
    <dbReference type="NCBI Taxonomy" id="68255"/>
    <lineage>
        <taxon>Bacteria</taxon>
        <taxon>Bacillati</taxon>
        <taxon>Actinomycetota</taxon>
        <taxon>Actinomycetes</taxon>
        <taxon>Kitasatosporales</taxon>
        <taxon>Streptomycetaceae</taxon>
        <taxon>Streptomyces</taxon>
    </lineage>
</organism>
<sequence length="473" mass="50723">MPYPQQPYPGGNGSGAGGSGGGGDQGNGLKKVVIGVVVLAVLAVLGVGGLAMVKAVGGGSLPTAGGGAQGKEVIGPEVIAELLKGRSEALQSGDEDAYLAPFTGKAKETQKKLFNNLRKIPFAQAEYSVLNQTGSGDAEYGDGATVAVDVAFVHMIEDVDVRPVSEWYRWVVKRESENAEPVITKVGPSPGAYGSETYVYYPAPWDLYDDMHVVRQDHTITISDKKHAADTDRFAPYVEKAAKDDIELWESSGPSATETPTGFLTVLEPDRERYTSLYGAGSVDWEAGQSVAMPTFDAGFGGDEDDLEYGGARIKMDSSQSRFTAATRWELGVEEISHHEFAHAIVQPLEAASSGFGAEGMVRTWVGEGFAEWVALRFDTELAGWRIQRNVSGKFDGKLPNWGSDGIGASSGYTLGYMAFRFIAEKSGDDAALQFVTDHYRKPDQLDQQLQQAVGMGESEFEAAWAAYVRSHS</sequence>
<dbReference type="RefSeq" id="WP_189866411.1">
    <property type="nucleotide sequence ID" value="NZ_BMVW01000022.1"/>
</dbReference>
<feature type="region of interest" description="Disordered" evidence="1">
    <location>
        <begin position="1"/>
        <end position="23"/>
    </location>
</feature>
<dbReference type="Proteomes" id="UP000622166">
    <property type="component" value="Unassembled WGS sequence"/>
</dbReference>
<evidence type="ECO:0000256" key="2">
    <source>
        <dbReference type="SAM" id="Phobius"/>
    </source>
</evidence>
<keyword evidence="2" id="KW-0472">Membrane</keyword>
<evidence type="ECO:0000313" key="4">
    <source>
        <dbReference type="Proteomes" id="UP000622166"/>
    </source>
</evidence>
<proteinExistence type="predicted"/>
<comment type="caution">
    <text evidence="3">The sequence shown here is derived from an EMBL/GenBank/DDBJ whole genome shotgun (WGS) entry which is preliminary data.</text>
</comment>
<dbReference type="EMBL" id="BMVW01000022">
    <property type="protein sequence ID" value="GGZ39267.1"/>
    <property type="molecule type" value="Genomic_DNA"/>
</dbReference>
<keyword evidence="4" id="KW-1185">Reference proteome</keyword>
<reference evidence="3" key="2">
    <citation type="submission" date="2020-09" db="EMBL/GenBank/DDBJ databases">
        <authorList>
            <person name="Sun Q."/>
            <person name="Ohkuma M."/>
        </authorList>
    </citation>
    <scope>NUCLEOTIDE SEQUENCE</scope>
    <source>
        <strain evidence="3">JCM 4815</strain>
    </source>
</reference>
<evidence type="ECO:0000256" key="1">
    <source>
        <dbReference type="SAM" id="MobiDB-lite"/>
    </source>
</evidence>
<protein>
    <submittedName>
        <fullName evidence="3">Uncharacterized protein</fullName>
    </submittedName>
</protein>
<feature type="transmembrane region" description="Helical" evidence="2">
    <location>
        <begin position="32"/>
        <end position="53"/>
    </location>
</feature>
<evidence type="ECO:0000313" key="3">
    <source>
        <dbReference type="EMBL" id="GGZ39267.1"/>
    </source>
</evidence>
<keyword evidence="2" id="KW-1133">Transmembrane helix</keyword>
<name>A0A918QAI9_9ACTN</name>
<feature type="compositionally biased region" description="Gly residues" evidence="1">
    <location>
        <begin position="10"/>
        <end position="23"/>
    </location>
</feature>